<feature type="compositionally biased region" description="Basic and acidic residues" evidence="2">
    <location>
        <begin position="355"/>
        <end position="373"/>
    </location>
</feature>
<dbReference type="PANTHER" id="PTHR19327:SF0">
    <property type="entry name" value="GOLGIN SUBFAMILY A MEMBER 4"/>
    <property type="match status" value="1"/>
</dbReference>
<organism evidence="3 4">
    <name type="scientific">Kipferlia bialata</name>
    <dbReference type="NCBI Taxonomy" id="797122"/>
    <lineage>
        <taxon>Eukaryota</taxon>
        <taxon>Metamonada</taxon>
        <taxon>Carpediemonas-like organisms</taxon>
        <taxon>Kipferlia</taxon>
    </lineage>
</organism>
<evidence type="ECO:0000313" key="4">
    <source>
        <dbReference type="Proteomes" id="UP000265618"/>
    </source>
</evidence>
<feature type="coiled-coil region" evidence="1">
    <location>
        <begin position="205"/>
        <end position="348"/>
    </location>
</feature>
<evidence type="ECO:0000256" key="2">
    <source>
        <dbReference type="SAM" id="MobiDB-lite"/>
    </source>
</evidence>
<feature type="coiled-coil region" evidence="1">
    <location>
        <begin position="694"/>
        <end position="759"/>
    </location>
</feature>
<feature type="region of interest" description="Disordered" evidence="2">
    <location>
        <begin position="868"/>
        <end position="889"/>
    </location>
</feature>
<name>A0A9K3CP61_9EUKA</name>
<dbReference type="PANTHER" id="PTHR19327">
    <property type="entry name" value="GOLGIN"/>
    <property type="match status" value="1"/>
</dbReference>
<keyword evidence="1" id="KW-0175">Coiled coil</keyword>
<keyword evidence="4" id="KW-1185">Reference proteome</keyword>
<proteinExistence type="predicted"/>
<feature type="coiled-coil region" evidence="1">
    <location>
        <begin position="537"/>
        <end position="609"/>
    </location>
</feature>
<feature type="coiled-coil region" evidence="1">
    <location>
        <begin position="391"/>
        <end position="492"/>
    </location>
</feature>
<dbReference type="SUPFAM" id="SSF57997">
    <property type="entry name" value="Tropomyosin"/>
    <property type="match status" value="1"/>
</dbReference>
<feature type="coiled-coil region" evidence="1">
    <location>
        <begin position="147"/>
        <end position="174"/>
    </location>
</feature>
<sequence>MPQDFEGLGLSGRAMTPLQRESVDAAEGALSVRDATIEQLERERDMLAEALREREREAVSEEEVSLARESAAHARQTARLFQERLDEAEGALGEAQAMVRDCQQERDRGRQAIEANTSLEAELAVLRPLADQAREMQVEVGTTRERLAVLQTEAQELRASLGEAQDTLAQERQTLSTMVDRQELARVEETLQETQGRGLSLSTSLSTAQAQVVSLSSSLQRAEERATELGAREAALATELSEQRESAGETGLRLSEAQAQVLALRDSLDDTRERLRAATQEATDLRERLGTATTSLASIEASAQAARETMAAERERAERDVQRLTEQLAEATQQVATLQAALSDAKFQLAVQADRQTDEDGREREREMSGSELRGRLAEAETGWRQGKHQVADLEVALAKAERERDDALEACARDRDRMQQLDADVQAVTVLHREATASLATCTQRAEGLEASAERAEERCADIQTRAQETEAALRAEVQAQTERLAEATGRCGELDTYARAVYAEYLEVSVAFEKLQARVQELEGRQVDEATTQQLSSLSSQIDALNVELQEREREKEQSTLQAEDADALRRHAAEVTARYDAAEQELGEARQTLLRLKDELRDVLAERDAQTDTAQALSAQAQTLSADVACARAALASVAEALSPTPYAPSASGDKADADADRWGSVVEGVTRAVADAVRVPGLEQDRDRLLQELQGEAEAASQAMAELTRLDQERQSLTGEVEEGGRQRQSLQGEVEALAQRERQCRRQVQDLEAEVERGRVGCTQALQRVSALEASEAELQSGLAATARQRDELTRELEAVSERLVQALESSDMVQQVRARNATLEARLSAAENSLRAAVDTAQGTASELGGLRHRLAVAEAKSLASASGQSDSEAAHKEMEREREALTARALSAEQRLREQEEGTKRVTDQLQVMLEAATSQLQVRTDDLAHQSARVQSLEAEMASHPPLEEVQALREKERACAAEVAALREGLASTTSLVSDDLTRLRGAIEQGEREVEEYGADIEATATGLQEVRSLLAALAEDLDHETLGDPDSVARVGAGTAHALLALSRDYQETQ</sequence>
<dbReference type="AlphaFoldDB" id="A0A9K3CP61"/>
<feature type="coiled-coil region" evidence="1">
    <location>
        <begin position="788"/>
        <end position="846"/>
    </location>
</feature>
<dbReference type="EMBL" id="BDIP01000046">
    <property type="protein sequence ID" value="GIQ79718.1"/>
    <property type="molecule type" value="Genomic_DNA"/>
</dbReference>
<reference evidence="3 4" key="1">
    <citation type="journal article" date="2018" name="PLoS ONE">
        <title>The draft genome of Kipferlia bialata reveals reductive genome evolution in fornicate parasites.</title>
        <authorList>
            <person name="Tanifuji G."/>
            <person name="Takabayashi S."/>
            <person name="Kume K."/>
            <person name="Takagi M."/>
            <person name="Nakayama T."/>
            <person name="Kamikawa R."/>
            <person name="Inagaki Y."/>
            <person name="Hashimoto T."/>
        </authorList>
    </citation>
    <scope>NUCLEOTIDE SEQUENCE [LARGE SCALE GENOMIC DNA]</scope>
    <source>
        <strain evidence="3">NY0173</strain>
    </source>
</reference>
<feature type="coiled-coil region" evidence="1">
    <location>
        <begin position="33"/>
        <end position="105"/>
    </location>
</feature>
<dbReference type="Proteomes" id="UP000265618">
    <property type="component" value="Unassembled WGS sequence"/>
</dbReference>
<evidence type="ECO:0000256" key="1">
    <source>
        <dbReference type="SAM" id="Coils"/>
    </source>
</evidence>
<accession>A0A9K3CP61</accession>
<dbReference type="Gene3D" id="1.10.287.1490">
    <property type="match status" value="1"/>
</dbReference>
<comment type="caution">
    <text evidence="3">The sequence shown here is derived from an EMBL/GenBank/DDBJ whole genome shotgun (WGS) entry which is preliminary data.</text>
</comment>
<protein>
    <submittedName>
        <fullName evidence="3">Uncharacterized protein</fullName>
    </submittedName>
</protein>
<feature type="compositionally biased region" description="Basic and acidic residues" evidence="2">
    <location>
        <begin position="879"/>
        <end position="889"/>
    </location>
</feature>
<evidence type="ECO:0000313" key="3">
    <source>
        <dbReference type="EMBL" id="GIQ79718.1"/>
    </source>
</evidence>
<feature type="region of interest" description="Disordered" evidence="2">
    <location>
        <begin position="352"/>
        <end position="373"/>
    </location>
</feature>
<gene>
    <name evidence="3" type="ORF">KIPB_000401</name>
</gene>
<feature type="region of interest" description="Disordered" evidence="2">
    <location>
        <begin position="1"/>
        <end position="30"/>
    </location>
</feature>